<keyword evidence="2" id="KW-1185">Reference proteome</keyword>
<proteinExistence type="predicted"/>
<evidence type="ECO:0000313" key="1">
    <source>
        <dbReference type="EMBL" id="KAF2632815.1"/>
    </source>
</evidence>
<protein>
    <submittedName>
        <fullName evidence="1">Uncharacterized protein</fullName>
    </submittedName>
</protein>
<gene>
    <name evidence="1" type="ORF">BU25DRAFT_330395</name>
</gene>
<evidence type="ECO:0000313" key="2">
    <source>
        <dbReference type="Proteomes" id="UP000799754"/>
    </source>
</evidence>
<reference evidence="1" key="1">
    <citation type="journal article" date="2020" name="Stud. Mycol.">
        <title>101 Dothideomycetes genomes: a test case for predicting lifestyles and emergence of pathogens.</title>
        <authorList>
            <person name="Haridas S."/>
            <person name="Albert R."/>
            <person name="Binder M."/>
            <person name="Bloem J."/>
            <person name="Labutti K."/>
            <person name="Salamov A."/>
            <person name="Andreopoulos B."/>
            <person name="Baker S."/>
            <person name="Barry K."/>
            <person name="Bills G."/>
            <person name="Bluhm B."/>
            <person name="Cannon C."/>
            <person name="Castanera R."/>
            <person name="Culley D."/>
            <person name="Daum C."/>
            <person name="Ezra D."/>
            <person name="Gonzalez J."/>
            <person name="Henrissat B."/>
            <person name="Kuo A."/>
            <person name="Liang C."/>
            <person name="Lipzen A."/>
            <person name="Lutzoni F."/>
            <person name="Magnuson J."/>
            <person name="Mondo S."/>
            <person name="Nolan M."/>
            <person name="Ohm R."/>
            <person name="Pangilinan J."/>
            <person name="Park H.-J."/>
            <person name="Ramirez L."/>
            <person name="Alfaro M."/>
            <person name="Sun H."/>
            <person name="Tritt A."/>
            <person name="Yoshinaga Y."/>
            <person name="Zwiers L.-H."/>
            <person name="Turgeon B."/>
            <person name="Goodwin S."/>
            <person name="Spatafora J."/>
            <person name="Crous P."/>
            <person name="Grigoriev I."/>
        </authorList>
    </citation>
    <scope>NUCLEOTIDE SEQUENCE</scope>
    <source>
        <strain evidence="1">CBS 525.71</strain>
    </source>
</reference>
<dbReference type="EMBL" id="MU006702">
    <property type="protein sequence ID" value="KAF2632815.1"/>
    <property type="molecule type" value="Genomic_DNA"/>
</dbReference>
<sequence length="231" mass="25501">MGVKRKHIDDASPTSISSFGAVSTPNAQSPIRFPQGLNGTMDMEMDTESTPRSNGWNFMRAHRVKSSDWGNRTRKRVRDNRPDERAIHGRRTMFFNTARDNTVHKLFLAQRQHPHASPIPSDLLPAQPAIVVSKPQKSTLHSFWNISAPPAQAPLFSYHTTQQQDAAQGPRCEDCDARLEVDEGGMDVDMDMDGAGCASVFVCCECGRSVCGTCAVVGDKRHCLQCATHGY</sequence>
<dbReference type="Proteomes" id="UP000799754">
    <property type="component" value="Unassembled WGS sequence"/>
</dbReference>
<name>A0ACB6SGV6_9PLEO</name>
<accession>A0ACB6SGV6</accession>
<organism evidence="1 2">
    <name type="scientific">Macroventuria anomochaeta</name>
    <dbReference type="NCBI Taxonomy" id="301207"/>
    <lineage>
        <taxon>Eukaryota</taxon>
        <taxon>Fungi</taxon>
        <taxon>Dikarya</taxon>
        <taxon>Ascomycota</taxon>
        <taxon>Pezizomycotina</taxon>
        <taxon>Dothideomycetes</taxon>
        <taxon>Pleosporomycetidae</taxon>
        <taxon>Pleosporales</taxon>
        <taxon>Pleosporineae</taxon>
        <taxon>Didymellaceae</taxon>
        <taxon>Macroventuria</taxon>
    </lineage>
</organism>
<comment type="caution">
    <text evidence="1">The sequence shown here is derived from an EMBL/GenBank/DDBJ whole genome shotgun (WGS) entry which is preliminary data.</text>
</comment>